<dbReference type="Proteomes" id="UP001501116">
    <property type="component" value="Unassembled WGS sequence"/>
</dbReference>
<accession>A0ABN2Q105</accession>
<evidence type="ECO:0000313" key="4">
    <source>
        <dbReference type="Proteomes" id="UP001501116"/>
    </source>
</evidence>
<keyword evidence="2" id="KW-1133">Transmembrane helix</keyword>
<evidence type="ECO:0000313" key="3">
    <source>
        <dbReference type="EMBL" id="GAA1940966.1"/>
    </source>
</evidence>
<protein>
    <submittedName>
        <fullName evidence="3">Uncharacterized protein</fullName>
    </submittedName>
</protein>
<comment type="caution">
    <text evidence="3">The sequence shown here is derived from an EMBL/GenBank/DDBJ whole genome shotgun (WGS) entry which is preliminary data.</text>
</comment>
<proteinExistence type="predicted"/>
<dbReference type="EMBL" id="BAAANN010000002">
    <property type="protein sequence ID" value="GAA1940966.1"/>
    <property type="molecule type" value="Genomic_DNA"/>
</dbReference>
<name>A0ABN2Q105_9PSEU</name>
<dbReference type="RefSeq" id="WP_344412930.1">
    <property type="nucleotide sequence ID" value="NZ_BAAANN010000002.1"/>
</dbReference>
<evidence type="ECO:0000256" key="2">
    <source>
        <dbReference type="SAM" id="Phobius"/>
    </source>
</evidence>
<keyword evidence="4" id="KW-1185">Reference proteome</keyword>
<keyword evidence="2" id="KW-0472">Membrane</keyword>
<feature type="transmembrane region" description="Helical" evidence="2">
    <location>
        <begin position="57"/>
        <end position="78"/>
    </location>
</feature>
<feature type="region of interest" description="Disordered" evidence="1">
    <location>
        <begin position="166"/>
        <end position="202"/>
    </location>
</feature>
<evidence type="ECO:0000256" key="1">
    <source>
        <dbReference type="SAM" id="MobiDB-lite"/>
    </source>
</evidence>
<sequence length="354" mass="37356">MPDHDTLAALRADVPDMTDHAFDTGRAALLAAIAEESHPGATVVQLAPRRERKRRSVLPLASAAAALALLAGGTAVVLDNIDHGGFVAPASGYATPPPEPIGVDVPLPPMPDKPYNAAADLARIASDPPMPPGSYLCTNERELHPGDGDPVTWTVTTWVPAGADVDRDWRRTNGGAREPGTWTARGGEYSPPRGAGGSWNAPGGLSSPSHRFLLNLPRDPKALFAQIAATAGNSAGETFDLMAEELNDGWMPHDLRAAFFGALAYHPWVAVDKNAHAPGGAPAISLSANRGMQKQTLFFDPVYARFIGQRDTVNHVPRGSGDMLVIDPPARPGAKFRESTMDYAVVPSIGAKPE</sequence>
<reference evidence="3 4" key="1">
    <citation type="journal article" date="2019" name="Int. J. Syst. Evol. Microbiol.">
        <title>The Global Catalogue of Microorganisms (GCM) 10K type strain sequencing project: providing services to taxonomists for standard genome sequencing and annotation.</title>
        <authorList>
            <consortium name="The Broad Institute Genomics Platform"/>
            <consortium name="The Broad Institute Genome Sequencing Center for Infectious Disease"/>
            <person name="Wu L."/>
            <person name="Ma J."/>
        </authorList>
    </citation>
    <scope>NUCLEOTIDE SEQUENCE [LARGE SCALE GENOMIC DNA]</scope>
    <source>
        <strain evidence="3 4">JCM 14545</strain>
    </source>
</reference>
<organism evidence="3 4">
    <name type="scientific">Amycolatopsis minnesotensis</name>
    <dbReference type="NCBI Taxonomy" id="337894"/>
    <lineage>
        <taxon>Bacteria</taxon>
        <taxon>Bacillati</taxon>
        <taxon>Actinomycetota</taxon>
        <taxon>Actinomycetes</taxon>
        <taxon>Pseudonocardiales</taxon>
        <taxon>Pseudonocardiaceae</taxon>
        <taxon>Amycolatopsis</taxon>
    </lineage>
</organism>
<keyword evidence="2" id="KW-0812">Transmembrane</keyword>
<gene>
    <name evidence="3" type="ORF">GCM10009754_05310</name>
</gene>